<dbReference type="AlphaFoldDB" id="A0A0K2ZQI7"/>
<evidence type="ECO:0000256" key="3">
    <source>
        <dbReference type="ARBA" id="ARBA00011233"/>
    </source>
</evidence>
<dbReference type="RefSeq" id="WP_053838027.1">
    <property type="nucleotide sequence ID" value="NZ_CP076251.1"/>
</dbReference>
<gene>
    <name evidence="6" type="primary">dgoA</name>
    <name evidence="6" type="ORF">XTPLMG730_1737</name>
</gene>
<dbReference type="PROSITE" id="PS00160">
    <property type="entry name" value="ALDOLASE_KDPG_KHG_2"/>
    <property type="match status" value="1"/>
</dbReference>
<keyword evidence="4 6" id="KW-0456">Lyase</keyword>
<comment type="subunit">
    <text evidence="3">Homotrimer.</text>
</comment>
<dbReference type="InterPro" id="IPR013785">
    <property type="entry name" value="Aldolase_TIM"/>
</dbReference>
<dbReference type="CDD" id="cd00452">
    <property type="entry name" value="KDPG_aldolase"/>
    <property type="match status" value="1"/>
</dbReference>
<dbReference type="NCBIfam" id="NF006600">
    <property type="entry name" value="PRK09140.1"/>
    <property type="match status" value="1"/>
</dbReference>
<dbReference type="PANTHER" id="PTHR30246:SF1">
    <property type="entry name" value="2-DEHYDRO-3-DEOXY-6-PHOSPHOGALACTONATE ALDOLASE-RELATED"/>
    <property type="match status" value="1"/>
</dbReference>
<dbReference type="Gene3D" id="3.20.20.70">
    <property type="entry name" value="Aldolase class I"/>
    <property type="match status" value="1"/>
</dbReference>
<evidence type="ECO:0000256" key="5">
    <source>
        <dbReference type="ARBA" id="ARBA00023277"/>
    </source>
</evidence>
<dbReference type="EMBL" id="CXOJ01000031">
    <property type="protein sequence ID" value="CTP87252.1"/>
    <property type="molecule type" value="Genomic_DNA"/>
</dbReference>
<dbReference type="InterPro" id="IPR000887">
    <property type="entry name" value="Aldlse_KDPG_KHG"/>
</dbReference>
<dbReference type="EC" id="4.1.2.21" evidence="6"/>
<evidence type="ECO:0000256" key="1">
    <source>
        <dbReference type="ARBA" id="ARBA00004761"/>
    </source>
</evidence>
<evidence type="ECO:0000313" key="7">
    <source>
        <dbReference type="Proteomes" id="UP000045978"/>
    </source>
</evidence>
<comment type="pathway">
    <text evidence="1">Carbohydrate acid metabolism.</text>
</comment>
<dbReference type="Proteomes" id="UP000045978">
    <property type="component" value="Unassembled WGS sequence"/>
</dbReference>
<protein>
    <submittedName>
        <fullName evidence="6">2-dehydro-3-deoxy-6-phosphogalactonate aldolase</fullName>
        <ecNumber evidence="6">4.1.2.21</ecNumber>
    </submittedName>
</protein>
<comment type="similarity">
    <text evidence="2">Belongs to the KHG/KDPG aldolase family.</text>
</comment>
<evidence type="ECO:0000256" key="4">
    <source>
        <dbReference type="ARBA" id="ARBA00023239"/>
    </source>
</evidence>
<evidence type="ECO:0000256" key="2">
    <source>
        <dbReference type="ARBA" id="ARBA00006906"/>
    </source>
</evidence>
<proteinExistence type="inferred from homology"/>
<keyword evidence="5" id="KW-0119">Carbohydrate metabolism</keyword>
<dbReference type="Pfam" id="PF01081">
    <property type="entry name" value="Aldolase"/>
    <property type="match status" value="1"/>
</dbReference>
<name>A0A0K2ZQI7_9XANT</name>
<reference evidence="6 7" key="1">
    <citation type="submission" date="2015-07" db="EMBL/GenBank/DDBJ databases">
        <authorList>
            <person name="Noorani M."/>
        </authorList>
    </citation>
    <scope>NUCLEOTIDE SEQUENCE [LARGE SCALE GENOMIC DNA]</scope>
    <source>
        <strain evidence="6">LMG730</strain>
    </source>
</reference>
<dbReference type="GO" id="GO:0008674">
    <property type="term" value="F:2-dehydro-3-deoxy-6-phosphogalactonate aldolase activity"/>
    <property type="evidence" value="ECO:0007669"/>
    <property type="project" value="UniProtKB-EC"/>
</dbReference>
<dbReference type="SUPFAM" id="SSF51569">
    <property type="entry name" value="Aldolase"/>
    <property type="match status" value="1"/>
</dbReference>
<dbReference type="PANTHER" id="PTHR30246">
    <property type="entry name" value="2-KETO-3-DEOXY-6-PHOSPHOGLUCONATE ALDOLASE"/>
    <property type="match status" value="1"/>
</dbReference>
<evidence type="ECO:0000313" key="6">
    <source>
        <dbReference type="EMBL" id="CTP87252.1"/>
    </source>
</evidence>
<organism evidence="6 7">
    <name type="scientific">Xanthomonas graminis pv. phlei</name>
    <dbReference type="NCBI Taxonomy" id="487906"/>
    <lineage>
        <taxon>Bacteria</taxon>
        <taxon>Pseudomonadati</taxon>
        <taxon>Pseudomonadota</taxon>
        <taxon>Gammaproteobacteria</taxon>
        <taxon>Lysobacterales</taxon>
        <taxon>Lysobacteraceae</taxon>
        <taxon>Xanthomonas</taxon>
        <taxon>Xanthomonas translucens group</taxon>
        <taxon>Xanthomonas graminis</taxon>
    </lineage>
</organism>
<accession>A0A0K2ZQI7</accession>
<dbReference type="InterPro" id="IPR031338">
    <property type="entry name" value="KDPG/KHG_AS_2"/>
</dbReference>
<sequence>MSAVSPFQFPLIAILRGLTPDDALDHVGALAEARYDAIEIPLNSPRWADSIGAAAQAFGQRCWIGGGTVLKIADVDTLADLGARFIVTPNTRPPVIRHAVARGLQVVAGFATATEAFDALDAGAQMLKLFPAATYGPGHLRALRAVLPPTVPLFVVGGVSTDTLPDYLAAGAIGAGIGGELYRPGQALAQTRAQAAAFRQAYLDHA</sequence>